<proteinExistence type="predicted"/>
<reference evidence="2 3" key="1">
    <citation type="submission" date="2014-06" db="EMBL/GenBank/DDBJ databases">
        <title>Draft genome sequence of Bacillus manliponensis JCM 15802 (MCCC 1A00708).</title>
        <authorList>
            <person name="Lai Q."/>
            <person name="Liu Y."/>
            <person name="Shao Z."/>
        </authorList>
    </citation>
    <scope>NUCLEOTIDE SEQUENCE [LARGE SCALE GENOMIC DNA]</scope>
    <source>
        <strain evidence="2 3">JCM 15802</strain>
    </source>
</reference>
<accession>A0A073JUH3</accession>
<dbReference type="RefSeq" id="WP_034642224.1">
    <property type="nucleotide sequence ID" value="NZ_CBCSJC010000043.1"/>
</dbReference>
<keyword evidence="1" id="KW-0812">Transmembrane</keyword>
<keyword evidence="3" id="KW-1185">Reference proteome</keyword>
<gene>
    <name evidence="2" type="ORF">BAMA_10310</name>
</gene>
<protein>
    <submittedName>
        <fullName evidence="2">Uncharacterized protein</fullName>
    </submittedName>
</protein>
<evidence type="ECO:0000313" key="3">
    <source>
        <dbReference type="Proteomes" id="UP000027822"/>
    </source>
</evidence>
<keyword evidence="1" id="KW-1133">Transmembrane helix</keyword>
<dbReference type="AlphaFoldDB" id="A0A073JUH3"/>
<comment type="caution">
    <text evidence="2">The sequence shown here is derived from an EMBL/GenBank/DDBJ whole genome shotgun (WGS) entry which is preliminary data.</text>
</comment>
<dbReference type="Proteomes" id="UP000027822">
    <property type="component" value="Unassembled WGS sequence"/>
</dbReference>
<keyword evidence="1" id="KW-0472">Membrane</keyword>
<dbReference type="EMBL" id="JOTN01000020">
    <property type="protein sequence ID" value="KEK17877.1"/>
    <property type="molecule type" value="Genomic_DNA"/>
</dbReference>
<evidence type="ECO:0000256" key="1">
    <source>
        <dbReference type="SAM" id="Phobius"/>
    </source>
</evidence>
<evidence type="ECO:0000313" key="2">
    <source>
        <dbReference type="EMBL" id="KEK17877.1"/>
    </source>
</evidence>
<feature type="transmembrane region" description="Helical" evidence="1">
    <location>
        <begin position="154"/>
        <end position="176"/>
    </location>
</feature>
<sequence length="261" mass="30570">MNEILKQISNFLGSKSHSLEAIILFITIFIAAWLIKEFRDTYSKEKETLHSNQMQMKEKLSRIKLFINLFEKNEIEMKELLEAIFELNAYLDYNRYKELKIILGKVDSSEFLEELDTFTTDLLEALMIQTKINIINDYSMVQFIEKFCRKCRDIVLPIIATLTVLFCAYVLLIIIASGKTLSWGFLRVYLLVFCLSFSLFFMNSLFSKKYSVKSKISLAILTVLFIPPMFFQNIYCLVITILGVFGVVLMQKSWKGYWMKS</sequence>
<name>A0A073JUH3_9BACI</name>
<feature type="transmembrane region" description="Helical" evidence="1">
    <location>
        <begin position="18"/>
        <end position="35"/>
    </location>
</feature>
<organism evidence="2 3">
    <name type="scientific">Bacillus manliponensis</name>
    <dbReference type="NCBI Taxonomy" id="574376"/>
    <lineage>
        <taxon>Bacteria</taxon>
        <taxon>Bacillati</taxon>
        <taxon>Bacillota</taxon>
        <taxon>Bacilli</taxon>
        <taxon>Bacillales</taxon>
        <taxon>Bacillaceae</taxon>
        <taxon>Bacillus</taxon>
        <taxon>Bacillus cereus group</taxon>
    </lineage>
</organism>
<feature type="transmembrane region" description="Helical" evidence="1">
    <location>
        <begin position="218"/>
        <end position="251"/>
    </location>
</feature>
<feature type="transmembrane region" description="Helical" evidence="1">
    <location>
        <begin position="188"/>
        <end position="206"/>
    </location>
</feature>